<proteinExistence type="predicted"/>
<gene>
    <name evidence="2" type="ORF">SAMN04487928_11921</name>
</gene>
<dbReference type="Proteomes" id="UP000182624">
    <property type="component" value="Unassembled WGS sequence"/>
</dbReference>
<dbReference type="InterPro" id="IPR001387">
    <property type="entry name" value="Cro/C1-type_HTH"/>
</dbReference>
<dbReference type="GO" id="GO:0003677">
    <property type="term" value="F:DNA binding"/>
    <property type="evidence" value="ECO:0007669"/>
    <property type="project" value="InterPro"/>
</dbReference>
<accession>A0A1I5VUH2</accession>
<evidence type="ECO:0000313" key="2">
    <source>
        <dbReference type="EMBL" id="SFQ11091.1"/>
    </source>
</evidence>
<organism evidence="2 3">
    <name type="scientific">Butyrivibrio proteoclasticus</name>
    <dbReference type="NCBI Taxonomy" id="43305"/>
    <lineage>
        <taxon>Bacteria</taxon>
        <taxon>Bacillati</taxon>
        <taxon>Bacillota</taxon>
        <taxon>Clostridia</taxon>
        <taxon>Lachnospirales</taxon>
        <taxon>Lachnospiraceae</taxon>
        <taxon>Butyrivibrio</taxon>
    </lineage>
</organism>
<dbReference type="InterPro" id="IPR010982">
    <property type="entry name" value="Lambda_DNA-bd_dom_sf"/>
</dbReference>
<dbReference type="EMBL" id="FOXO01000019">
    <property type="protein sequence ID" value="SFQ11091.1"/>
    <property type="molecule type" value="Genomic_DNA"/>
</dbReference>
<name>A0A1I5VUH2_9FIRM</name>
<dbReference type="AlphaFoldDB" id="A0A1I5VUH2"/>
<protein>
    <recommendedName>
        <fullName evidence="1">HTH cro/C1-type domain-containing protein</fullName>
    </recommendedName>
</protein>
<feature type="domain" description="HTH cro/C1-type" evidence="1">
    <location>
        <begin position="16"/>
        <end position="62"/>
    </location>
</feature>
<keyword evidence="3" id="KW-1185">Reference proteome</keyword>
<dbReference type="RefSeq" id="WP_074889235.1">
    <property type="nucleotide sequence ID" value="NZ_FOXO01000019.1"/>
</dbReference>
<dbReference type="PROSITE" id="PS50943">
    <property type="entry name" value="HTH_CROC1"/>
    <property type="match status" value="1"/>
</dbReference>
<evidence type="ECO:0000313" key="3">
    <source>
        <dbReference type="Proteomes" id="UP000182624"/>
    </source>
</evidence>
<reference evidence="3" key="1">
    <citation type="submission" date="2016-10" db="EMBL/GenBank/DDBJ databases">
        <authorList>
            <person name="Varghese N."/>
            <person name="Submissions S."/>
        </authorList>
    </citation>
    <scope>NUCLEOTIDE SEQUENCE [LARGE SCALE GENOMIC DNA]</scope>
    <source>
        <strain evidence="3">P18</strain>
    </source>
</reference>
<dbReference type="OrthoDB" id="2003815at2"/>
<sequence>MTLFIENYNSYIDYYKIKQVYISKMSGIDKNKLSRILKGAQDETGADMEKMAGALGKGIDFFVSNDFSIPEASSRTFDSVAFYAGEPTDHQKDIAENLIEMMDNIDQVLGAKSRFIDIAGI</sequence>
<evidence type="ECO:0000259" key="1">
    <source>
        <dbReference type="PROSITE" id="PS50943"/>
    </source>
</evidence>
<dbReference type="SUPFAM" id="SSF47413">
    <property type="entry name" value="lambda repressor-like DNA-binding domains"/>
    <property type="match status" value="1"/>
</dbReference>